<dbReference type="EMBL" id="KB445811">
    <property type="protein sequence ID" value="EMD32409.1"/>
    <property type="molecule type" value="Genomic_DNA"/>
</dbReference>
<dbReference type="STRING" id="914234.M2PAA7"/>
<proteinExistence type="predicted"/>
<protein>
    <submittedName>
        <fullName evidence="1">Uncharacterized protein</fullName>
    </submittedName>
</protein>
<name>M2PAA7_CERS8</name>
<organism evidence="1 2">
    <name type="scientific">Ceriporiopsis subvermispora (strain B)</name>
    <name type="common">White-rot fungus</name>
    <name type="synonym">Gelatoporia subvermispora</name>
    <dbReference type="NCBI Taxonomy" id="914234"/>
    <lineage>
        <taxon>Eukaryota</taxon>
        <taxon>Fungi</taxon>
        <taxon>Dikarya</taxon>
        <taxon>Basidiomycota</taxon>
        <taxon>Agaricomycotina</taxon>
        <taxon>Agaricomycetes</taxon>
        <taxon>Polyporales</taxon>
        <taxon>Gelatoporiaceae</taxon>
        <taxon>Gelatoporia</taxon>
    </lineage>
</organism>
<reference evidence="1 2" key="1">
    <citation type="journal article" date="2012" name="Proc. Natl. Acad. Sci. U.S.A.">
        <title>Comparative genomics of Ceriporiopsis subvermispora and Phanerochaete chrysosporium provide insight into selective ligninolysis.</title>
        <authorList>
            <person name="Fernandez-Fueyo E."/>
            <person name="Ruiz-Duenas F.J."/>
            <person name="Ferreira P."/>
            <person name="Floudas D."/>
            <person name="Hibbett D.S."/>
            <person name="Canessa P."/>
            <person name="Larrondo L.F."/>
            <person name="James T.Y."/>
            <person name="Seelenfreund D."/>
            <person name="Lobos S."/>
            <person name="Polanco R."/>
            <person name="Tello M."/>
            <person name="Honda Y."/>
            <person name="Watanabe T."/>
            <person name="Watanabe T."/>
            <person name="Ryu J.S."/>
            <person name="Kubicek C.P."/>
            <person name="Schmoll M."/>
            <person name="Gaskell J."/>
            <person name="Hammel K.E."/>
            <person name="St John F.J."/>
            <person name="Vanden Wymelenberg A."/>
            <person name="Sabat G."/>
            <person name="Splinter BonDurant S."/>
            <person name="Syed K."/>
            <person name="Yadav J.S."/>
            <person name="Doddapaneni H."/>
            <person name="Subramanian V."/>
            <person name="Lavin J.L."/>
            <person name="Oguiza J.A."/>
            <person name="Perez G."/>
            <person name="Pisabarro A.G."/>
            <person name="Ramirez L."/>
            <person name="Santoyo F."/>
            <person name="Master E."/>
            <person name="Coutinho P.M."/>
            <person name="Henrissat B."/>
            <person name="Lombard V."/>
            <person name="Magnuson J.K."/>
            <person name="Kuees U."/>
            <person name="Hori C."/>
            <person name="Igarashi K."/>
            <person name="Samejima M."/>
            <person name="Held B.W."/>
            <person name="Barry K.W."/>
            <person name="LaButti K.M."/>
            <person name="Lapidus A."/>
            <person name="Lindquist E.A."/>
            <person name="Lucas S.M."/>
            <person name="Riley R."/>
            <person name="Salamov A.A."/>
            <person name="Hoffmeister D."/>
            <person name="Schwenk D."/>
            <person name="Hadar Y."/>
            <person name="Yarden O."/>
            <person name="de Vries R.P."/>
            <person name="Wiebenga A."/>
            <person name="Stenlid J."/>
            <person name="Eastwood D."/>
            <person name="Grigoriev I.V."/>
            <person name="Berka R.M."/>
            <person name="Blanchette R.A."/>
            <person name="Kersten P."/>
            <person name="Martinez A.T."/>
            <person name="Vicuna R."/>
            <person name="Cullen D."/>
        </authorList>
    </citation>
    <scope>NUCLEOTIDE SEQUENCE [LARGE SCALE GENOMIC DNA]</scope>
    <source>
        <strain evidence="1 2">B</strain>
    </source>
</reference>
<sequence>TKHWSGKIPLVLGMPIMMNQNSNVEGGIINGSRGILKQIHYELNTHGEHVLTSCIVVLDSGSGECIIYLPLDHVPVLRNSVDITIVH</sequence>
<accession>M2PAA7</accession>
<dbReference type="HOGENOM" id="CLU_169366_0_0_1"/>
<dbReference type="AlphaFoldDB" id="M2PAA7"/>
<keyword evidence="2" id="KW-1185">Reference proteome</keyword>
<evidence type="ECO:0000313" key="1">
    <source>
        <dbReference type="EMBL" id="EMD32409.1"/>
    </source>
</evidence>
<feature type="non-terminal residue" evidence="1">
    <location>
        <position position="87"/>
    </location>
</feature>
<gene>
    <name evidence="1" type="ORF">CERSUDRAFT_37566</name>
</gene>
<dbReference type="Proteomes" id="UP000016930">
    <property type="component" value="Unassembled WGS sequence"/>
</dbReference>
<evidence type="ECO:0000313" key="2">
    <source>
        <dbReference type="Proteomes" id="UP000016930"/>
    </source>
</evidence>
<feature type="non-terminal residue" evidence="1">
    <location>
        <position position="1"/>
    </location>
</feature>
<dbReference type="OrthoDB" id="432234at2759"/>